<dbReference type="eggNOG" id="COG0243">
    <property type="taxonomic scope" value="Bacteria"/>
</dbReference>
<dbReference type="NCBIfam" id="TIGR03085">
    <property type="entry name" value="TIGR03085 family metal-binding protein"/>
    <property type="match status" value="1"/>
</dbReference>
<evidence type="ECO:0000313" key="3">
    <source>
        <dbReference type="Proteomes" id="UP000035034"/>
    </source>
</evidence>
<dbReference type="Proteomes" id="UP000035034">
    <property type="component" value="Unassembled WGS sequence"/>
</dbReference>
<dbReference type="SUPFAM" id="SSF109854">
    <property type="entry name" value="DinB/YfiT-like putative metalloenzymes"/>
    <property type="match status" value="1"/>
</dbReference>
<dbReference type="OrthoDB" id="3268903at2"/>
<reference evidence="2 3" key="1">
    <citation type="submission" date="2011-12" db="EMBL/GenBank/DDBJ databases">
        <title>Whole genome shotgun sequence of Gordonia effusa NBRC 100432.</title>
        <authorList>
            <person name="Yoshida I."/>
            <person name="Takarada H."/>
            <person name="Hosoyama A."/>
            <person name="Tsuchikane K."/>
            <person name="Katsumata H."/>
            <person name="Yamazaki S."/>
            <person name="Fujita N."/>
        </authorList>
    </citation>
    <scope>NUCLEOTIDE SEQUENCE [LARGE SCALE GENOMIC DNA]</scope>
    <source>
        <strain evidence="2 3">NBRC 100432</strain>
    </source>
</reference>
<dbReference type="RefSeq" id="WP_007318430.1">
    <property type="nucleotide sequence ID" value="NZ_BAEH01000075.1"/>
</dbReference>
<dbReference type="InterPro" id="IPR024344">
    <property type="entry name" value="MDMPI_metal-binding"/>
</dbReference>
<dbReference type="Pfam" id="PF11716">
    <property type="entry name" value="MDMPI_N"/>
    <property type="match status" value="1"/>
</dbReference>
<dbReference type="NCBIfam" id="TIGR03083">
    <property type="entry name" value="maleylpyruvate isomerase family mycothiol-dependent enzyme"/>
    <property type="match status" value="1"/>
</dbReference>
<dbReference type="InterPro" id="IPR017519">
    <property type="entry name" value="CHP03085"/>
</dbReference>
<accession>H0R1Z0</accession>
<dbReference type="EMBL" id="BAEH01000075">
    <property type="protein sequence ID" value="GAB19095.1"/>
    <property type="molecule type" value="Genomic_DNA"/>
</dbReference>
<keyword evidence="3" id="KW-1185">Reference proteome</keyword>
<comment type="caution">
    <text evidence="2">The sequence shown here is derived from an EMBL/GenBank/DDBJ whole genome shotgun (WGS) entry which is preliminary data.</text>
</comment>
<dbReference type="STRING" id="1077974.GOEFS_075_00160"/>
<dbReference type="AlphaFoldDB" id="H0R1Z0"/>
<organism evidence="2 3">
    <name type="scientific">Gordonia effusa NBRC 100432</name>
    <dbReference type="NCBI Taxonomy" id="1077974"/>
    <lineage>
        <taxon>Bacteria</taxon>
        <taxon>Bacillati</taxon>
        <taxon>Actinomycetota</taxon>
        <taxon>Actinomycetes</taxon>
        <taxon>Mycobacteriales</taxon>
        <taxon>Gordoniaceae</taxon>
        <taxon>Gordonia</taxon>
    </lineage>
</organism>
<protein>
    <recommendedName>
        <fullName evidence="1">Mycothiol-dependent maleylpyruvate isomerase metal-binding domain-containing protein</fullName>
    </recommendedName>
</protein>
<gene>
    <name evidence="2" type="ORF">GOEFS_075_00160</name>
</gene>
<evidence type="ECO:0000313" key="2">
    <source>
        <dbReference type="EMBL" id="GAB19095.1"/>
    </source>
</evidence>
<dbReference type="InterPro" id="IPR017517">
    <property type="entry name" value="Maleyloyr_isom"/>
</dbReference>
<sequence>MTYARSERRALAATLRDVGPDAPTMCDGWTARDLAAHIIVRESRLDAAPGIAVPALAGYTEKVQSKVAAGEWTSIIDRVADGPPWFSPFRPLDRWLNLSEMFVHHEDVLRGGVDATSDWTPRVLDAGLQKALVGAVRNAVRIAMPKPPVRVILRTPDGAAVASVGSGEQVTVTGTAGELLLFTFGREPVQVSLHGDDAAVAALTAAPRGV</sequence>
<evidence type="ECO:0000259" key="1">
    <source>
        <dbReference type="Pfam" id="PF11716"/>
    </source>
</evidence>
<name>H0R1Z0_9ACTN</name>
<feature type="domain" description="Mycothiol-dependent maleylpyruvate isomerase metal-binding" evidence="1">
    <location>
        <begin position="6"/>
        <end position="53"/>
    </location>
</feature>
<dbReference type="GO" id="GO:0046872">
    <property type="term" value="F:metal ion binding"/>
    <property type="evidence" value="ECO:0007669"/>
    <property type="project" value="InterPro"/>
</dbReference>
<proteinExistence type="predicted"/>
<dbReference type="InterPro" id="IPR034660">
    <property type="entry name" value="DinB/YfiT-like"/>
</dbReference>